<evidence type="ECO:0000313" key="2">
    <source>
        <dbReference type="Proteomes" id="UP000053699"/>
    </source>
</evidence>
<organism evidence="1 2">
    <name type="scientific">Mycobacterium lepromatosis</name>
    <dbReference type="NCBI Taxonomy" id="480418"/>
    <lineage>
        <taxon>Bacteria</taxon>
        <taxon>Bacillati</taxon>
        <taxon>Actinomycetota</taxon>
        <taxon>Actinomycetes</taxon>
        <taxon>Mycobacteriales</taxon>
        <taxon>Mycobacteriaceae</taxon>
        <taxon>Mycobacterium</taxon>
    </lineage>
</organism>
<dbReference type="PATRIC" id="fig|480418.6.peg.3687"/>
<name>A0A0F4EQ01_9MYCO</name>
<dbReference type="Proteomes" id="UP000053699">
    <property type="component" value="Unassembled WGS sequence"/>
</dbReference>
<gene>
    <name evidence="1" type="ORF">MLPM_1763</name>
</gene>
<dbReference type="AlphaFoldDB" id="A0A0F4EQ01"/>
<reference evidence="1 2" key="1">
    <citation type="journal article" date="2015" name="Proc. Natl. Acad. Sci. U.S.A.">
        <title>Insight into the evolution and origin of leprosy bacilli from the genome sequence of Mycobacterium lepromatosis.</title>
        <authorList>
            <person name="Singh P."/>
            <person name="Benjak A."/>
            <person name="Schuenemann V.J."/>
            <person name="Herbig A."/>
            <person name="Avanzi C."/>
            <person name="Busso P."/>
            <person name="Nieselt K."/>
            <person name="Krause J."/>
            <person name="Vera-Cabrera L."/>
            <person name="Cole S.T."/>
        </authorList>
    </citation>
    <scope>NUCLEOTIDE SEQUENCE [LARGE SCALE GENOMIC DNA]</scope>
    <source>
        <strain evidence="1 2">Mx1-22A</strain>
    </source>
</reference>
<accession>A0A0F4EQ01</accession>
<proteinExistence type="predicted"/>
<protein>
    <submittedName>
        <fullName evidence="1">Uncharacterized protein</fullName>
    </submittedName>
</protein>
<evidence type="ECO:0000313" key="1">
    <source>
        <dbReference type="EMBL" id="KJX74938.1"/>
    </source>
</evidence>
<dbReference type="EMBL" id="JRPY01000077">
    <property type="protein sequence ID" value="KJX74938.1"/>
    <property type="molecule type" value="Genomic_DNA"/>
</dbReference>
<dbReference type="STRING" id="480418.GCA_000975265_02433"/>
<comment type="caution">
    <text evidence="1">The sequence shown here is derived from an EMBL/GenBank/DDBJ whole genome shotgun (WGS) entry which is preliminary data.</text>
</comment>
<sequence length="57" mass="6031">MVAQLAGEVLGEKVADDDSPGAIFEVATFAGAGGCRDMPRAHHTPFESAGIEFMVWH</sequence>
<keyword evidence="2" id="KW-1185">Reference proteome</keyword>
<dbReference type="RefSeq" id="WP_175266446.1">
    <property type="nucleotide sequence ID" value="NZ_CP155806.1"/>
</dbReference>